<name>A0AAD9WUK1_9ROSI</name>
<protein>
    <submittedName>
        <fullName evidence="1">Uncharacterized protein</fullName>
    </submittedName>
</protein>
<sequence>MLDNSETESSTLPTFIDFESFDSRNAVTTRQKKKKKKKKLQRSIISLHNGKNEDEEMDVVQEMEVVVGVCFQIEEAQFPPLFH</sequence>
<dbReference type="AlphaFoldDB" id="A0AAD9WUK1"/>
<dbReference type="Proteomes" id="UP001280121">
    <property type="component" value="Unassembled WGS sequence"/>
</dbReference>
<comment type="caution">
    <text evidence="1">The sequence shown here is derived from an EMBL/GenBank/DDBJ whole genome shotgun (WGS) entry which is preliminary data.</text>
</comment>
<organism evidence="1 2">
    <name type="scientific">Dipteronia dyeriana</name>
    <dbReference type="NCBI Taxonomy" id="168575"/>
    <lineage>
        <taxon>Eukaryota</taxon>
        <taxon>Viridiplantae</taxon>
        <taxon>Streptophyta</taxon>
        <taxon>Embryophyta</taxon>
        <taxon>Tracheophyta</taxon>
        <taxon>Spermatophyta</taxon>
        <taxon>Magnoliopsida</taxon>
        <taxon>eudicotyledons</taxon>
        <taxon>Gunneridae</taxon>
        <taxon>Pentapetalae</taxon>
        <taxon>rosids</taxon>
        <taxon>malvids</taxon>
        <taxon>Sapindales</taxon>
        <taxon>Sapindaceae</taxon>
        <taxon>Hippocastanoideae</taxon>
        <taxon>Acereae</taxon>
        <taxon>Dipteronia</taxon>
    </lineage>
</organism>
<accession>A0AAD9WUK1</accession>
<proteinExistence type="predicted"/>
<gene>
    <name evidence="1" type="ORF">Ddye_024558</name>
</gene>
<dbReference type="EMBL" id="JANJYI010000007">
    <property type="protein sequence ID" value="KAK2642795.1"/>
    <property type="molecule type" value="Genomic_DNA"/>
</dbReference>
<reference evidence="1" key="1">
    <citation type="journal article" date="2023" name="Plant J.">
        <title>Genome sequences and population genomics provide insights into the demographic history, inbreeding, and mutation load of two 'living fossil' tree species of Dipteronia.</title>
        <authorList>
            <person name="Feng Y."/>
            <person name="Comes H.P."/>
            <person name="Chen J."/>
            <person name="Zhu S."/>
            <person name="Lu R."/>
            <person name="Zhang X."/>
            <person name="Li P."/>
            <person name="Qiu J."/>
            <person name="Olsen K.M."/>
            <person name="Qiu Y."/>
        </authorList>
    </citation>
    <scope>NUCLEOTIDE SEQUENCE</scope>
    <source>
        <strain evidence="1">KIB01</strain>
    </source>
</reference>
<evidence type="ECO:0000313" key="2">
    <source>
        <dbReference type="Proteomes" id="UP001280121"/>
    </source>
</evidence>
<evidence type="ECO:0000313" key="1">
    <source>
        <dbReference type="EMBL" id="KAK2642795.1"/>
    </source>
</evidence>
<keyword evidence="2" id="KW-1185">Reference proteome</keyword>